<keyword evidence="3" id="KW-1185">Reference proteome</keyword>
<dbReference type="RefSeq" id="XP_018017264.1">
    <property type="nucleotide sequence ID" value="XM_018161775.2"/>
</dbReference>
<dbReference type="SMART" id="SM00034">
    <property type="entry name" value="CLECT"/>
    <property type="match status" value="1"/>
</dbReference>
<evidence type="ECO:0000259" key="2">
    <source>
        <dbReference type="PROSITE" id="PS50041"/>
    </source>
</evidence>
<reference evidence="4" key="1">
    <citation type="submission" date="2025-08" db="UniProtKB">
        <authorList>
            <consortium name="RefSeq"/>
        </authorList>
    </citation>
    <scope>IDENTIFICATION</scope>
    <source>
        <tissue evidence="4">Whole organism</tissue>
    </source>
</reference>
<evidence type="ECO:0000256" key="1">
    <source>
        <dbReference type="SAM" id="SignalP"/>
    </source>
</evidence>
<dbReference type="Gene3D" id="3.50.4.10">
    <property type="entry name" value="Hepatocyte Growth Factor"/>
    <property type="match status" value="1"/>
</dbReference>
<dbReference type="InterPro" id="IPR016187">
    <property type="entry name" value="CTDL_fold"/>
</dbReference>
<feature type="signal peptide" evidence="1">
    <location>
        <begin position="1"/>
        <end position="20"/>
    </location>
</feature>
<dbReference type="SUPFAM" id="SSF56436">
    <property type="entry name" value="C-type lectin-like"/>
    <property type="match status" value="1"/>
</dbReference>
<dbReference type="PROSITE" id="PS50041">
    <property type="entry name" value="C_TYPE_LECTIN_2"/>
    <property type="match status" value="1"/>
</dbReference>
<dbReference type="InterPro" id="IPR001304">
    <property type="entry name" value="C-type_lectin-like"/>
</dbReference>
<dbReference type="OMA" id="NDRECHL"/>
<dbReference type="InterPro" id="IPR003609">
    <property type="entry name" value="Pan_app"/>
</dbReference>
<dbReference type="AlphaFoldDB" id="A0A8B7NU23"/>
<dbReference type="Pfam" id="PF00024">
    <property type="entry name" value="PAN_1"/>
    <property type="match status" value="1"/>
</dbReference>
<dbReference type="PANTHER" id="PTHR22801:SF63">
    <property type="entry name" value="C-TYPE LECTIN DOMAIN-CONTAINING PROTEIN"/>
    <property type="match status" value="1"/>
</dbReference>
<evidence type="ECO:0000313" key="4">
    <source>
        <dbReference type="RefSeq" id="XP_018017264.1"/>
    </source>
</evidence>
<dbReference type="PANTHER" id="PTHR22801">
    <property type="entry name" value="LITHOSTATHINE"/>
    <property type="match status" value="1"/>
</dbReference>
<sequence>MSRLVSTTFTLAICVAVVTADDKTFYTSNALANMRYDVTLPNGVITPTTDSTVCQAICSQNDNCDAYAYSSFHKTCQIYQRNMTVHTVFQNSYKLWVLLKSSDKGYMLVGTDYLLPVYEMKNAADGTKRCKNEGGDLVAIKSQDMNDYITQNISLATMASYFFIGLSDEVEEGKWLYPDGSVQGDFDSWAWNGMWERRDKNCAIIGLNGMWKHENCGNVNYFICQIPIF</sequence>
<dbReference type="CDD" id="cd00037">
    <property type="entry name" value="CLECT"/>
    <property type="match status" value="1"/>
</dbReference>
<dbReference type="SUPFAM" id="SSF57414">
    <property type="entry name" value="Hairpin loop containing domain-like"/>
    <property type="match status" value="1"/>
</dbReference>
<organism evidence="3 4">
    <name type="scientific">Hyalella azteca</name>
    <name type="common">Amphipod</name>
    <dbReference type="NCBI Taxonomy" id="294128"/>
    <lineage>
        <taxon>Eukaryota</taxon>
        <taxon>Metazoa</taxon>
        <taxon>Ecdysozoa</taxon>
        <taxon>Arthropoda</taxon>
        <taxon>Crustacea</taxon>
        <taxon>Multicrustacea</taxon>
        <taxon>Malacostraca</taxon>
        <taxon>Eumalacostraca</taxon>
        <taxon>Peracarida</taxon>
        <taxon>Amphipoda</taxon>
        <taxon>Senticaudata</taxon>
        <taxon>Talitrida</taxon>
        <taxon>Talitroidea</taxon>
        <taxon>Hyalellidae</taxon>
        <taxon>Hyalella</taxon>
    </lineage>
</organism>
<name>A0A8B7NU23_HYAAZ</name>
<dbReference type="Proteomes" id="UP000694843">
    <property type="component" value="Unplaced"/>
</dbReference>
<dbReference type="OrthoDB" id="6329116at2759"/>
<accession>A0A8B7NU23</accession>
<dbReference type="InterPro" id="IPR016186">
    <property type="entry name" value="C-type_lectin-like/link_sf"/>
</dbReference>
<dbReference type="GeneID" id="108673887"/>
<dbReference type="KEGG" id="hazt:108673887"/>
<feature type="domain" description="C-type lectin" evidence="2">
    <location>
        <begin position="108"/>
        <end position="225"/>
    </location>
</feature>
<dbReference type="InterPro" id="IPR050801">
    <property type="entry name" value="Ca-Dep_Lectins_ImmuneDev"/>
</dbReference>
<evidence type="ECO:0000313" key="3">
    <source>
        <dbReference type="Proteomes" id="UP000694843"/>
    </source>
</evidence>
<protein>
    <submittedName>
        <fullName evidence="4">C-type lectin domain family 4 member M</fullName>
    </submittedName>
</protein>
<dbReference type="Gene3D" id="3.10.100.10">
    <property type="entry name" value="Mannose-Binding Protein A, subunit A"/>
    <property type="match status" value="1"/>
</dbReference>
<keyword evidence="1" id="KW-0732">Signal</keyword>
<dbReference type="Pfam" id="PF00059">
    <property type="entry name" value="Lectin_C"/>
    <property type="match status" value="1"/>
</dbReference>
<gene>
    <name evidence="4" type="primary">LOC108673887</name>
</gene>
<proteinExistence type="predicted"/>
<feature type="chain" id="PRO_5034144377" evidence="1">
    <location>
        <begin position="21"/>
        <end position="229"/>
    </location>
</feature>